<dbReference type="PANTHER" id="PTHR33053:SF24">
    <property type="entry name" value="TRANSPOSASE DOMAIN-CONTAINING PROTEIN"/>
    <property type="match status" value="1"/>
</dbReference>
<dbReference type="Proteomes" id="UP001160148">
    <property type="component" value="Unassembled WGS sequence"/>
</dbReference>
<feature type="compositionally biased region" description="Polar residues" evidence="1">
    <location>
        <begin position="34"/>
        <end position="47"/>
    </location>
</feature>
<evidence type="ECO:0000256" key="1">
    <source>
        <dbReference type="SAM" id="MobiDB-lite"/>
    </source>
</evidence>
<dbReference type="EMBL" id="CARXXK010000001">
    <property type="protein sequence ID" value="CAI6352163.1"/>
    <property type="molecule type" value="Genomic_DNA"/>
</dbReference>
<evidence type="ECO:0000313" key="3">
    <source>
        <dbReference type="Proteomes" id="UP001160148"/>
    </source>
</evidence>
<sequence>MDFEKKSHLSARSKRRRVQEELQSDDGAFLMGDLNNSPTTSKNRESSFQTNINICSSQPVSLQLNETIDKSPSSQNPQEIENLDLIYEFLNNKSSILTSSESESEQDEDNYINETRLCDQTFFFGTCIAKWAVDFNIPQNALNKLLVLLKQHKCFNDLPKDSRTILQSKTVEPYNFDAVEPGTYHHFGLLNGIKNNLPECLKDDTDIHIVVGVDGLPIFKSNPEQFWPILAYIRPENNNVFLVGLYCGKVKPADSNSFIKSFIDEALLLKDTGICINNKVYNLYIDVFCCDVPAKTFLLKTKGHSGFFSCSRCEHEGKYLSNRMCFPFSSPTRCPPKRTHQNYVMQSNEDHHVGDISLISSLPSFDVVSDFSLDYMYLVCLGVVRKLILLWIKGPVSIRYPSWRIKEISIHLEDIKANIPCEFARKTRKLDEVNRWKATEFRLFLLYVGTIVTKNVLTVEHWKHFFGLNVAMIILLSPDHAQFINIARKLLDNFVRKFENIYGPHLISHNVHGLTHICDDYEKFGPLDNCSAFPFENFMGSLKKMLRKPDKPLQQIVKRYNEICHLKTKIQTKIAPYQLCGPHVRGPILENALKGDQFTSVVLKMKIKTHIEADSYLLTSDDNVVKVFNIICNQYLDDVILICKKFKNQHIMFNDPIKSSKLGIYIVDKLCNNFIWYKISSIKKKVMLLPHINNTFIALPIVHSTEI</sequence>
<proteinExistence type="predicted"/>
<gene>
    <name evidence="2" type="ORF">MEUPH1_LOCUS8441</name>
</gene>
<protein>
    <recommendedName>
        <fullName evidence="4">Transposase domain-containing protein</fullName>
    </recommendedName>
</protein>
<name>A0AAV0W8H0_9HEMI</name>
<feature type="compositionally biased region" description="Basic residues" evidence="1">
    <location>
        <begin position="8"/>
        <end position="17"/>
    </location>
</feature>
<reference evidence="2 3" key="1">
    <citation type="submission" date="2023-01" db="EMBL/GenBank/DDBJ databases">
        <authorList>
            <person name="Whitehead M."/>
        </authorList>
    </citation>
    <scope>NUCLEOTIDE SEQUENCE [LARGE SCALE GENOMIC DNA]</scope>
</reference>
<comment type="caution">
    <text evidence="2">The sequence shown here is derived from an EMBL/GenBank/DDBJ whole genome shotgun (WGS) entry which is preliminary data.</text>
</comment>
<keyword evidence="3" id="KW-1185">Reference proteome</keyword>
<dbReference type="PANTHER" id="PTHR33053">
    <property type="entry name" value="PROTEIN, PUTATIVE-RELATED"/>
    <property type="match status" value="1"/>
</dbReference>
<feature type="region of interest" description="Disordered" evidence="1">
    <location>
        <begin position="1"/>
        <end position="47"/>
    </location>
</feature>
<dbReference type="AlphaFoldDB" id="A0AAV0W8H0"/>
<accession>A0AAV0W8H0</accession>
<evidence type="ECO:0008006" key="4">
    <source>
        <dbReference type="Google" id="ProtNLM"/>
    </source>
</evidence>
<evidence type="ECO:0000313" key="2">
    <source>
        <dbReference type="EMBL" id="CAI6352163.1"/>
    </source>
</evidence>
<organism evidence="2 3">
    <name type="scientific">Macrosiphum euphorbiae</name>
    <name type="common">potato aphid</name>
    <dbReference type="NCBI Taxonomy" id="13131"/>
    <lineage>
        <taxon>Eukaryota</taxon>
        <taxon>Metazoa</taxon>
        <taxon>Ecdysozoa</taxon>
        <taxon>Arthropoda</taxon>
        <taxon>Hexapoda</taxon>
        <taxon>Insecta</taxon>
        <taxon>Pterygota</taxon>
        <taxon>Neoptera</taxon>
        <taxon>Paraneoptera</taxon>
        <taxon>Hemiptera</taxon>
        <taxon>Sternorrhyncha</taxon>
        <taxon>Aphidomorpha</taxon>
        <taxon>Aphidoidea</taxon>
        <taxon>Aphididae</taxon>
        <taxon>Macrosiphini</taxon>
        <taxon>Macrosiphum</taxon>
    </lineage>
</organism>